<comment type="function">
    <text evidence="4">Catalyzes the addition of an amino acid to the nucleotide precursor UDP-N-acetylmuramoyl-L-alanyl-D-glutamate (UMAG) in the biosynthesis of bacterial cell-wall peptidoglycan.</text>
</comment>
<comment type="cofactor">
    <cofactor evidence="4">
        <name>Mg(2+)</name>
        <dbReference type="ChEBI" id="CHEBI:18420"/>
    </cofactor>
</comment>
<evidence type="ECO:0000259" key="6">
    <source>
        <dbReference type="Pfam" id="PF02875"/>
    </source>
</evidence>
<dbReference type="InterPro" id="IPR036615">
    <property type="entry name" value="Mur_ligase_C_dom_sf"/>
</dbReference>
<evidence type="ECO:0000256" key="5">
    <source>
        <dbReference type="RuleBase" id="RU004135"/>
    </source>
</evidence>
<feature type="binding site" evidence="4">
    <location>
        <position position="240"/>
    </location>
    <ligand>
        <name>UDP-N-acetyl-alpha-D-muramoyl-L-alanyl-D-glutamate</name>
        <dbReference type="ChEBI" id="CHEBI:83900"/>
    </ligand>
</feature>
<dbReference type="UniPathway" id="UPA00219"/>
<dbReference type="GO" id="GO:0005737">
    <property type="term" value="C:cytoplasm"/>
    <property type="evidence" value="ECO:0007669"/>
    <property type="project" value="UniProtKB-SubCell"/>
</dbReference>
<feature type="binding site" evidence="4">
    <location>
        <position position="75"/>
    </location>
    <ligand>
        <name>UDP-N-acetyl-alpha-D-muramoyl-L-alanyl-D-glutamate</name>
        <dbReference type="ChEBI" id="CHEBI:83900"/>
    </ligand>
</feature>
<dbReference type="Gene3D" id="3.40.1190.10">
    <property type="entry name" value="Mur-like, catalytic domain"/>
    <property type="match status" value="1"/>
</dbReference>
<keyword evidence="4" id="KW-0436">Ligase</keyword>
<protein>
    <recommendedName>
        <fullName evidence="4">UDP-N-acetylmuramyl-tripeptide synthetase</fullName>
        <ecNumber evidence="4">6.3.2.-</ecNumber>
    </recommendedName>
    <alternativeName>
        <fullName evidence="4">UDP-MurNAc-tripeptide synthetase</fullName>
    </alternativeName>
</protein>
<feature type="domain" description="Mur ligase C-terminal" evidence="6">
    <location>
        <begin position="385"/>
        <end position="516"/>
    </location>
</feature>
<name>Q9FAD3_CORGT</name>
<dbReference type="InterPro" id="IPR036565">
    <property type="entry name" value="Mur-like_cat_sf"/>
</dbReference>
<dbReference type="SUPFAM" id="SSF63418">
    <property type="entry name" value="MurE/MurF N-terminal domain"/>
    <property type="match status" value="1"/>
</dbReference>
<dbReference type="GO" id="GO:0071555">
    <property type="term" value="P:cell wall organization"/>
    <property type="evidence" value="ECO:0007669"/>
    <property type="project" value="UniProtKB-KW"/>
</dbReference>
<organism evidence="8">
    <name type="scientific">Corynebacterium glutamicum</name>
    <name type="common">Brevibacterium saccharolyticum</name>
    <dbReference type="NCBI Taxonomy" id="1718"/>
    <lineage>
        <taxon>Bacteria</taxon>
        <taxon>Bacillati</taxon>
        <taxon>Actinomycetota</taxon>
        <taxon>Actinomycetes</taxon>
        <taxon>Mycobacteriales</taxon>
        <taxon>Corynebacteriaceae</taxon>
        <taxon>Corynebacterium</taxon>
    </lineage>
</organism>
<dbReference type="GO" id="GO:0005524">
    <property type="term" value="F:ATP binding"/>
    <property type="evidence" value="ECO:0007669"/>
    <property type="project" value="UniProtKB-UniRule"/>
</dbReference>
<sequence>MSFVEFHNLNFCLNSFRHHPRAASELLTPRNLWRRENHGNHVAGPHQTYRWHPQGLCQGVPAHAVGEQAIAAIGLDSSSLPTSDAIFAAVPGTRTHGAQFAGTDNAAKAVAILTDAAGLEVLNEAGETRPIIVVDDVRAVLGAASSSIYGDPSKDFTLIGVTGTSGKTTTSYLLEKGLMEAGHKVGLIGTTGTRIDGEEVPTKLTTPEAPTLQALFARMRDHGVTHVVMEVSSHALSLGRVAGSHFDVAAFTNLSQDHLDFHPTMDDYFDAKALFFRADSPLVADKQVVCVDDSWGQRMASVAADVQTVSTLGQEADFSATDINVSDSGAQSFKINAPSNQSYQVELALPGAFNVANATLAFAAAAPWVLMATFARGMSKVAVPGRMERIDEGQDFLAVVDYAHKPAAVAAVLDTLRTQIDGRLGSGYRCWWRRDSTKRGPMGSCPHRSGSSYCTDANLVRVAGTIRAAVTAGAQQGASESERPVEVLEIGDRAEAIRVLVEWAQPGDGIVVAGKGHEVGQLVAGVTHHFDDREEGRAALTEKLNNKLPLTTEEG</sequence>
<gene>
    <name evidence="4 8" type="primary">murE</name>
</gene>
<dbReference type="NCBIfam" id="TIGR01085">
    <property type="entry name" value="murE"/>
    <property type="match status" value="1"/>
</dbReference>
<dbReference type="InterPro" id="IPR005761">
    <property type="entry name" value="UDP-N-AcMur-Glu-dNH2Pim_ligase"/>
</dbReference>
<dbReference type="AlphaFoldDB" id="Q9FAD3"/>
<keyword evidence="4" id="KW-0460">Magnesium</keyword>
<dbReference type="EC" id="6.3.2.-" evidence="4"/>
<evidence type="ECO:0000256" key="4">
    <source>
        <dbReference type="HAMAP-Rule" id="MF_00208"/>
    </source>
</evidence>
<feature type="binding site" evidence="4">
    <location>
        <begin position="163"/>
        <end position="169"/>
    </location>
    <ligand>
        <name>ATP</name>
        <dbReference type="ChEBI" id="CHEBI:30616"/>
    </ligand>
</feature>
<keyword evidence="4" id="KW-0547">Nucleotide-binding</keyword>
<dbReference type="PANTHER" id="PTHR23135:SF4">
    <property type="entry name" value="UDP-N-ACETYLMURAMOYL-L-ALANYL-D-GLUTAMATE--2,6-DIAMINOPIMELATE LIGASE MURE HOMOLOG, CHLOROPLASTIC"/>
    <property type="match status" value="1"/>
</dbReference>
<feature type="binding site" evidence="4">
    <location>
        <position position="232"/>
    </location>
    <ligand>
        <name>UDP-N-acetyl-alpha-D-muramoyl-L-alanyl-D-glutamate</name>
        <dbReference type="ChEBI" id="CHEBI:83900"/>
    </ligand>
</feature>
<dbReference type="Gene3D" id="3.90.190.20">
    <property type="entry name" value="Mur ligase, C-terminal domain"/>
    <property type="match status" value="1"/>
</dbReference>
<dbReference type="Pfam" id="PF08245">
    <property type="entry name" value="Mur_ligase_M"/>
    <property type="match status" value="1"/>
</dbReference>
<comment type="similarity">
    <text evidence="1 4">Belongs to the MurCDEF family. MurE subfamily.</text>
</comment>
<evidence type="ECO:0000313" key="8">
    <source>
        <dbReference type="EMBL" id="BAB15946.1"/>
    </source>
</evidence>
<evidence type="ECO:0000259" key="7">
    <source>
        <dbReference type="Pfam" id="PF08245"/>
    </source>
</evidence>
<feature type="modified residue" description="N6-carboxylysine" evidence="4">
    <location>
        <position position="272"/>
    </location>
</feature>
<feature type="domain" description="Mur ligase central" evidence="7">
    <location>
        <begin position="161"/>
        <end position="365"/>
    </location>
</feature>
<dbReference type="InterPro" id="IPR013221">
    <property type="entry name" value="Mur_ligase_cen"/>
</dbReference>
<dbReference type="SUPFAM" id="SSF53623">
    <property type="entry name" value="MurD-like peptide ligases, catalytic domain"/>
    <property type="match status" value="1"/>
</dbReference>
<reference evidence="8" key="1">
    <citation type="submission" date="2000-03" db="EMBL/GenBank/DDBJ databases">
        <title>Isolation of ftsI and murE genes involved in peptidoglycan synthesis from Corynebacterium glutamicum.</title>
        <authorList>
            <person name="Wijayarathna C.D."/>
            <person name="Wachi M."/>
            <person name="Nagai K."/>
        </authorList>
    </citation>
    <scope>NUCLEOTIDE SEQUENCE</scope>
    <source>
        <strain evidence="8">ATCC 13869</strain>
    </source>
</reference>
<keyword evidence="4 5" id="KW-0133">Cell shape</keyword>
<dbReference type="GO" id="GO:0016881">
    <property type="term" value="F:acid-amino acid ligase activity"/>
    <property type="evidence" value="ECO:0007669"/>
    <property type="project" value="UniProtKB-UniRule"/>
</dbReference>
<evidence type="ECO:0000256" key="2">
    <source>
        <dbReference type="ARBA" id="ARBA00022618"/>
    </source>
</evidence>
<keyword evidence="4" id="KW-0963">Cytoplasm</keyword>
<dbReference type="Gene3D" id="3.40.1390.10">
    <property type="entry name" value="MurE/MurF, N-terminal domain"/>
    <property type="match status" value="1"/>
</dbReference>
<dbReference type="InterPro" id="IPR035911">
    <property type="entry name" value="MurE/MurF_N"/>
</dbReference>
<dbReference type="PANTHER" id="PTHR23135">
    <property type="entry name" value="MUR LIGASE FAMILY MEMBER"/>
    <property type="match status" value="1"/>
</dbReference>
<keyword evidence="4 5" id="KW-0573">Peptidoglycan synthesis</keyword>
<feature type="binding site" evidence="4">
    <location>
        <begin position="205"/>
        <end position="206"/>
    </location>
    <ligand>
        <name>UDP-N-acetyl-alpha-D-muramoyl-L-alanyl-D-glutamate</name>
        <dbReference type="ChEBI" id="CHEBI:83900"/>
    </ligand>
</feature>
<dbReference type="SUPFAM" id="SSF53244">
    <property type="entry name" value="MurD-like peptide ligases, peptide-binding domain"/>
    <property type="match status" value="1"/>
</dbReference>
<dbReference type="EMBL" id="AB041009">
    <property type="protein sequence ID" value="BAB15946.1"/>
    <property type="molecule type" value="Genomic_DNA"/>
</dbReference>
<dbReference type="Pfam" id="PF02875">
    <property type="entry name" value="Mur_ligase_C"/>
    <property type="match status" value="1"/>
</dbReference>
<keyword evidence="3 4" id="KW-0131">Cell cycle</keyword>
<keyword evidence="4" id="KW-0067">ATP-binding</keyword>
<feature type="binding site" evidence="4">
    <location>
        <position position="77"/>
    </location>
    <ligand>
        <name>UDP-N-acetyl-alpha-D-muramoyl-L-alanyl-D-glutamate</name>
        <dbReference type="ChEBI" id="CHEBI:83900"/>
    </ligand>
</feature>
<comment type="pathway">
    <text evidence="4 5">Cell wall biogenesis; peptidoglycan biosynthesis.</text>
</comment>
<dbReference type="GO" id="GO:0009252">
    <property type="term" value="P:peptidoglycan biosynthetic process"/>
    <property type="evidence" value="ECO:0007669"/>
    <property type="project" value="UniProtKB-UniRule"/>
</dbReference>
<keyword evidence="2 4" id="KW-0132">Cell division</keyword>
<evidence type="ECO:0000256" key="1">
    <source>
        <dbReference type="ARBA" id="ARBA00005898"/>
    </source>
</evidence>
<comment type="subcellular location">
    <subcellularLocation>
        <location evidence="4 5">Cytoplasm</location>
    </subcellularLocation>
</comment>
<dbReference type="GO" id="GO:0008360">
    <property type="term" value="P:regulation of cell shape"/>
    <property type="evidence" value="ECO:0007669"/>
    <property type="project" value="UniProtKB-KW"/>
</dbReference>
<dbReference type="HAMAP" id="MF_00208">
    <property type="entry name" value="MurE"/>
    <property type="match status" value="1"/>
</dbReference>
<keyword evidence="4 5" id="KW-0961">Cell wall biogenesis/degradation</keyword>
<comment type="caution">
    <text evidence="4">Lacks conserved residue(s) required for the propagation of feature annotation.</text>
</comment>
<accession>Q9FAD3</accession>
<dbReference type="GO" id="GO:0000287">
    <property type="term" value="F:magnesium ion binding"/>
    <property type="evidence" value="ECO:0007669"/>
    <property type="project" value="UniProtKB-UniRule"/>
</dbReference>
<proteinExistence type="inferred from homology"/>
<dbReference type="InterPro" id="IPR004101">
    <property type="entry name" value="Mur_ligase_C"/>
</dbReference>
<comment type="PTM">
    <text evidence="4">Carboxylation is probably crucial for Mg(2+) binding and, consequently, for the gamma-phosphate positioning of ATP.</text>
</comment>
<dbReference type="NCBIfam" id="NF001124">
    <property type="entry name" value="PRK00139.1-2"/>
    <property type="match status" value="1"/>
</dbReference>
<evidence type="ECO:0000256" key="3">
    <source>
        <dbReference type="ARBA" id="ARBA00023306"/>
    </source>
</evidence>
<dbReference type="GO" id="GO:0051301">
    <property type="term" value="P:cell division"/>
    <property type="evidence" value="ECO:0007669"/>
    <property type="project" value="UniProtKB-KW"/>
</dbReference>